<feature type="compositionally biased region" description="Polar residues" evidence="2">
    <location>
        <begin position="1109"/>
        <end position="1124"/>
    </location>
</feature>
<dbReference type="InterPro" id="IPR000198">
    <property type="entry name" value="RhoGAP_dom"/>
</dbReference>
<dbReference type="Gene3D" id="2.30.29.30">
    <property type="entry name" value="Pleckstrin-homology domain (PH domain)/Phosphotyrosine-binding domain (PTB)"/>
    <property type="match status" value="1"/>
</dbReference>
<dbReference type="PROSITE" id="PS50238">
    <property type="entry name" value="RHOGAP"/>
    <property type="match status" value="1"/>
</dbReference>
<dbReference type="PANTHER" id="PTHR23179">
    <property type="entry name" value="T-CELL ACTIVATION RHO GTPASE ACTIVATING PROTEIN-RELATED"/>
    <property type="match status" value="1"/>
</dbReference>
<feature type="region of interest" description="Disordered" evidence="2">
    <location>
        <begin position="360"/>
        <end position="398"/>
    </location>
</feature>
<dbReference type="InterPro" id="IPR001849">
    <property type="entry name" value="PH_domain"/>
</dbReference>
<keyword evidence="8" id="KW-1185">Reference proteome</keyword>
<dbReference type="EnsemblMetazoa" id="CLYHEMT006914.1">
    <property type="protein sequence ID" value="CLYHEMP006914.1"/>
    <property type="gene ID" value="CLYHEMG006914"/>
</dbReference>
<dbReference type="Pfam" id="PF00621">
    <property type="entry name" value="RhoGEF"/>
    <property type="match status" value="1"/>
</dbReference>
<dbReference type="InterPro" id="IPR008936">
    <property type="entry name" value="Rho_GTPase_activation_prot"/>
</dbReference>
<dbReference type="InterPro" id="IPR047887">
    <property type="entry name" value="ARHGAP20_PH"/>
</dbReference>
<feature type="compositionally biased region" description="Low complexity" evidence="2">
    <location>
        <begin position="1153"/>
        <end position="1175"/>
    </location>
</feature>
<proteinExistence type="predicted"/>
<organism evidence="7 8">
    <name type="scientific">Clytia hemisphaerica</name>
    <dbReference type="NCBI Taxonomy" id="252671"/>
    <lineage>
        <taxon>Eukaryota</taxon>
        <taxon>Metazoa</taxon>
        <taxon>Cnidaria</taxon>
        <taxon>Hydrozoa</taxon>
        <taxon>Hydroidolina</taxon>
        <taxon>Leptothecata</taxon>
        <taxon>Obeliida</taxon>
        <taxon>Clytiidae</taxon>
        <taxon>Clytia</taxon>
    </lineage>
</organism>
<feature type="region of interest" description="Disordered" evidence="2">
    <location>
        <begin position="1096"/>
        <end position="1232"/>
    </location>
</feature>
<feature type="compositionally biased region" description="Basic and acidic residues" evidence="2">
    <location>
        <begin position="1207"/>
        <end position="1218"/>
    </location>
</feature>
<evidence type="ECO:0000259" key="6">
    <source>
        <dbReference type="PROSITE" id="PS50238"/>
    </source>
</evidence>
<reference evidence="7" key="1">
    <citation type="submission" date="2021-01" db="UniProtKB">
        <authorList>
            <consortium name="EnsemblMetazoa"/>
        </authorList>
    </citation>
    <scope>IDENTIFICATION</scope>
</reference>
<protein>
    <recommendedName>
        <fullName evidence="9">Rho GTPase activating protein</fullName>
    </recommendedName>
</protein>
<feature type="compositionally biased region" description="Low complexity" evidence="2">
    <location>
        <begin position="1320"/>
        <end position="1338"/>
    </location>
</feature>
<feature type="compositionally biased region" description="Polar residues" evidence="2">
    <location>
        <begin position="1378"/>
        <end position="1389"/>
    </location>
</feature>
<evidence type="ECO:0000259" key="4">
    <source>
        <dbReference type="PROSITE" id="PS50010"/>
    </source>
</evidence>
<evidence type="ECO:0000256" key="1">
    <source>
        <dbReference type="ARBA" id="ARBA00022468"/>
    </source>
</evidence>
<feature type="domain" description="PH" evidence="3">
    <location>
        <begin position="406"/>
        <end position="506"/>
    </location>
</feature>
<dbReference type="InterPro" id="IPR035899">
    <property type="entry name" value="DBL_dom_sf"/>
</dbReference>
<name>A0A7M5UZG1_9CNID</name>
<dbReference type="GO" id="GO:0007165">
    <property type="term" value="P:signal transduction"/>
    <property type="evidence" value="ECO:0007669"/>
    <property type="project" value="InterPro"/>
</dbReference>
<dbReference type="OrthoDB" id="9994905at2759"/>
<feature type="compositionally biased region" description="Low complexity" evidence="2">
    <location>
        <begin position="1048"/>
        <end position="1058"/>
    </location>
</feature>
<dbReference type="Gene3D" id="1.10.555.10">
    <property type="entry name" value="Rho GTPase activation protein"/>
    <property type="match status" value="1"/>
</dbReference>
<dbReference type="PROSITE" id="PS50010">
    <property type="entry name" value="DH_2"/>
    <property type="match status" value="1"/>
</dbReference>
<sequence length="1559" mass="177782">MTSPRLMKRKISLPMLRTPSRTRKTSSYGNRLDIDHLNEQSHMAFLRKVSTNPHEIMYPINTVLPTGVKQVIVVPGTSKLREVLEELGDLLPDELETYVLEDKQSRIINLNSPSVDFVGKELKVIKTSEQKTEDQIENTGRQQIVRDLCSSEKQFHDRIRLAEVVYKIPLRSWGLNEAEVCLLFDGTTQVELTSNQLINKLEEITVCWDNDDSLISDAFNETFWSTHENYFNFYELAKLTLKSKRSDTSFTSFLNMQRGVTGKPTLEALILAPLQRVPQYESFMTELISATPADHKDRKGIEQTAARLRMLSEKRSENLLKEEQEFKIIQVQEKFPHDKLDLDLSWQEYERFKCRRYHHQSPGLRNKRSNPPDLGEDKEKKTPSSAEEQELHISPSPSTHLTTKRLYIQEGPVKLSTATSTNERYLFLFNDLLIVAKPKSTSTFKLKERIRVSELWLSNCIDEVTETTITHEKAFVIGWPTTNYVASFNLIEEKDLWYNALQKSINERKENEEPKEITIKVINKTQDDNTQPQQTCQVTVSCKDEAKTVLKSSLEQFQQGNEDPSEYQLMILAKDGSTFPLIGHELPYAIRMNHIRALHEYTHDENDNHYEQSGVLDDDGKLQFIVKKAKKGNTRNNLDIANNKKKWKIKKSPIINWAMNKTTVKPAFNPQDSLPIGKLFRNPLIQLSNDENVIPKPILDMLVQLFRRGPATSGIFRKPASARAAKQIRSLLDEGKDVDFEETSSIVIATVLKEFFRTLPESLIISDQYDNLLAAKSITDSDAKLETIKTILRQFPKCHYETLMRFLCILHHINRFSNRNKMTAYNLAICVSPSIMFLPANTKMVTEQAAGGSDIVCFMIENYIKIFSEENEYCLGEESEIQLDDDRADDSDYGADETIYKYDEEGDEREDSEKETEPITPDFLLSPVDGESVFSQSDSSLNTNDSDELKMKLNIPSIALSAGSKSSPNSPMLTRRKKIEKSLSTDNKLNSDWSDQEGYDSENFQRRLLRQPRPKRMLSSTTTSAELIEHKRQFTDSTASITSGEGVSPSNSFNSLPSSATLVPQRHVMQQPVIHHFATDYRPTPNVIFHAVDRRRQPAAPSYEEHIQRTQSKQRVVKTPTSKRQPVVAHTTVVQHQSSPVAQPKRDRPHDLSLNTSKSSMSESNSQHSISSTSSNEERRSATLSRKPRVNKNEKPIVSPKHTTKLSLEEKFFPKETSKSPGEPIKPRKKMTREENTTLEEFMNNFIESAHATPVENENRNIEDELQQELNKDNTIEDTFNSIMNSLQHNVQLNGNVTDRKSSERRNSGKKRTPPPTAPKPRTSSSSSSDTNTASTTREVIGHEEIQSLNNLLSSLENTATPTDEEGGGVSVEPSDTPRPSQSPFTLNLKTDLKKSPSNATNDEQNKAPSSLALEKKLLTKAPQKIDQLRLNSNERREEQGLNSRPMTAREMRRTNRRLKSEIRNAFNEGKFNTNSNERAESVRHKTLNINNFFNGHLTPDSQMTQQNKENLIAEMLSRQCFPDSIETNNNTLDDYESEEKVESDTAFAKIMSQAESYV</sequence>
<evidence type="ECO:0000256" key="2">
    <source>
        <dbReference type="SAM" id="MobiDB-lite"/>
    </source>
</evidence>
<dbReference type="InterPro" id="IPR011993">
    <property type="entry name" value="PH-like_dom_sf"/>
</dbReference>
<dbReference type="SMART" id="SM00325">
    <property type="entry name" value="RhoGEF"/>
    <property type="match status" value="1"/>
</dbReference>
<dbReference type="Pfam" id="PF22286">
    <property type="entry name" value="RHG20_PH"/>
    <property type="match status" value="1"/>
</dbReference>
<feature type="region of interest" description="Disordered" evidence="2">
    <location>
        <begin position="1036"/>
        <end position="1058"/>
    </location>
</feature>
<feature type="region of interest" description="Disordered" evidence="2">
    <location>
        <begin position="1290"/>
        <end position="1343"/>
    </location>
</feature>
<dbReference type="CDD" id="cd13319">
    <property type="entry name" value="PH_RARhoGAP"/>
    <property type="match status" value="1"/>
</dbReference>
<dbReference type="GO" id="GO:0005085">
    <property type="term" value="F:guanyl-nucleotide exchange factor activity"/>
    <property type="evidence" value="ECO:0007669"/>
    <property type="project" value="InterPro"/>
</dbReference>
<dbReference type="GeneID" id="136812257"/>
<feature type="region of interest" description="Disordered" evidence="2">
    <location>
        <begin position="1424"/>
        <end position="1446"/>
    </location>
</feature>
<dbReference type="Proteomes" id="UP000594262">
    <property type="component" value="Unplaced"/>
</dbReference>
<feature type="domain" description="Ras-associating" evidence="5">
    <location>
        <begin position="515"/>
        <end position="631"/>
    </location>
</feature>
<dbReference type="PANTHER" id="PTHR23179:SF3">
    <property type="entry name" value="RHO GTPASE-ACTIVATING PROTEIN 20"/>
    <property type="match status" value="1"/>
</dbReference>
<feature type="compositionally biased region" description="Polar residues" evidence="2">
    <location>
        <begin position="982"/>
        <end position="993"/>
    </location>
</feature>
<feature type="compositionally biased region" description="Polar residues" evidence="2">
    <location>
        <begin position="1132"/>
        <end position="1141"/>
    </location>
</feature>
<dbReference type="SUPFAM" id="SSF48350">
    <property type="entry name" value="GTPase activation domain, GAP"/>
    <property type="match status" value="1"/>
</dbReference>
<accession>A0A7M5UZG1</accession>
<dbReference type="GO" id="GO:0005096">
    <property type="term" value="F:GTPase activator activity"/>
    <property type="evidence" value="ECO:0007669"/>
    <property type="project" value="UniProtKB-KW"/>
</dbReference>
<dbReference type="SUPFAM" id="SSF48065">
    <property type="entry name" value="DBL homology domain (DH-domain)"/>
    <property type="match status" value="1"/>
</dbReference>
<feature type="region of interest" description="Disordered" evidence="2">
    <location>
        <begin position="901"/>
        <end position="927"/>
    </location>
</feature>
<dbReference type="SMART" id="SM00324">
    <property type="entry name" value="RhoGAP"/>
    <property type="match status" value="1"/>
</dbReference>
<dbReference type="InterPro" id="IPR000219">
    <property type="entry name" value="DH_dom"/>
</dbReference>
<keyword evidence="1" id="KW-0343">GTPase activation</keyword>
<feature type="domain" description="DH" evidence="4">
    <location>
        <begin position="140"/>
        <end position="318"/>
    </location>
</feature>
<evidence type="ECO:0000313" key="7">
    <source>
        <dbReference type="EnsemblMetazoa" id="CLYHEMP006914.1"/>
    </source>
</evidence>
<evidence type="ECO:0000313" key="8">
    <source>
        <dbReference type="Proteomes" id="UP000594262"/>
    </source>
</evidence>
<dbReference type="Pfam" id="PF00620">
    <property type="entry name" value="RhoGAP"/>
    <property type="match status" value="1"/>
</dbReference>
<dbReference type="Pfam" id="PF00788">
    <property type="entry name" value="RA"/>
    <property type="match status" value="1"/>
</dbReference>
<feature type="domain" description="Rho-GAP" evidence="6">
    <location>
        <begin position="685"/>
        <end position="867"/>
    </location>
</feature>
<feature type="region of interest" description="Disordered" evidence="2">
    <location>
        <begin position="980"/>
        <end position="999"/>
    </location>
</feature>
<dbReference type="RefSeq" id="XP_066924842.1">
    <property type="nucleotide sequence ID" value="XM_067068741.1"/>
</dbReference>
<evidence type="ECO:0000259" key="3">
    <source>
        <dbReference type="PROSITE" id="PS50003"/>
    </source>
</evidence>
<dbReference type="SMART" id="SM00233">
    <property type="entry name" value="PH"/>
    <property type="match status" value="1"/>
</dbReference>
<dbReference type="InterPro" id="IPR000159">
    <property type="entry name" value="RA_dom"/>
</dbReference>
<dbReference type="InterPro" id="IPR029071">
    <property type="entry name" value="Ubiquitin-like_domsf"/>
</dbReference>
<feature type="compositionally biased region" description="Basic and acidic residues" evidence="2">
    <location>
        <begin position="1298"/>
        <end position="1307"/>
    </location>
</feature>
<dbReference type="SUPFAM" id="SSF50729">
    <property type="entry name" value="PH domain-like"/>
    <property type="match status" value="1"/>
</dbReference>
<dbReference type="PROSITE" id="PS50003">
    <property type="entry name" value="PH_DOMAIN"/>
    <property type="match status" value="1"/>
</dbReference>
<dbReference type="FunFam" id="2.30.29.30:FF:000217">
    <property type="entry name" value="Rho GTPase activating protein 20"/>
    <property type="match status" value="1"/>
</dbReference>
<feature type="compositionally biased region" description="Polar residues" evidence="2">
    <location>
        <begin position="1036"/>
        <end position="1045"/>
    </location>
</feature>
<dbReference type="Gene3D" id="1.20.900.10">
    <property type="entry name" value="Dbl homology (DH) domain"/>
    <property type="match status" value="1"/>
</dbReference>
<feature type="region of interest" description="Disordered" evidence="2">
    <location>
        <begin position="1358"/>
        <end position="1410"/>
    </location>
</feature>
<feature type="compositionally biased region" description="Polar residues" evidence="2">
    <location>
        <begin position="1396"/>
        <end position="1409"/>
    </location>
</feature>
<evidence type="ECO:0000259" key="5">
    <source>
        <dbReference type="PROSITE" id="PS50200"/>
    </source>
</evidence>
<dbReference type="SUPFAM" id="SSF54236">
    <property type="entry name" value="Ubiquitin-like"/>
    <property type="match status" value="1"/>
</dbReference>
<evidence type="ECO:0008006" key="9">
    <source>
        <dbReference type="Google" id="ProtNLM"/>
    </source>
</evidence>
<dbReference type="PROSITE" id="PS50200">
    <property type="entry name" value="RA"/>
    <property type="match status" value="1"/>
</dbReference>